<comment type="caution">
    <text evidence="2">The sequence shown here is derived from an EMBL/GenBank/DDBJ whole genome shotgun (WGS) entry which is preliminary data.</text>
</comment>
<dbReference type="PANTHER" id="PTHR35514">
    <property type="entry name" value="THYLAKOID LUMENAL 15.0 KDA PROTEIN 2, CHLOROPLASTIC"/>
    <property type="match status" value="1"/>
</dbReference>
<accession>A0A9D4UV83</accession>
<gene>
    <name evidence="2" type="ORF">GOP47_0010796</name>
</gene>
<keyword evidence="3" id="KW-1185">Reference proteome</keyword>
<dbReference type="AlphaFoldDB" id="A0A9D4UV83"/>
<feature type="transmembrane region" description="Helical" evidence="1">
    <location>
        <begin position="374"/>
        <end position="391"/>
    </location>
</feature>
<proteinExistence type="predicted"/>
<protein>
    <recommendedName>
        <fullName evidence="4">TPM domain-containing protein</fullName>
    </recommendedName>
</protein>
<keyword evidence="1" id="KW-0472">Membrane</keyword>
<dbReference type="OrthoDB" id="417797at2759"/>
<dbReference type="EMBL" id="JABFUD020000010">
    <property type="protein sequence ID" value="KAI5074835.1"/>
    <property type="molecule type" value="Genomic_DNA"/>
</dbReference>
<keyword evidence="1" id="KW-1133">Transmembrane helix</keyword>
<evidence type="ECO:0000313" key="3">
    <source>
        <dbReference type="Proteomes" id="UP000886520"/>
    </source>
</evidence>
<dbReference type="Proteomes" id="UP000886520">
    <property type="component" value="Chromosome 10"/>
</dbReference>
<name>A0A9D4UV83_ADICA</name>
<keyword evidence="1" id="KW-0812">Transmembrane</keyword>
<feature type="transmembrane region" description="Helical" evidence="1">
    <location>
        <begin position="307"/>
        <end position="328"/>
    </location>
</feature>
<reference evidence="2" key="1">
    <citation type="submission" date="2021-01" db="EMBL/GenBank/DDBJ databases">
        <title>Adiantum capillus-veneris genome.</title>
        <authorList>
            <person name="Fang Y."/>
            <person name="Liao Q."/>
        </authorList>
    </citation>
    <scope>NUCLEOTIDE SEQUENCE</scope>
    <source>
        <strain evidence="2">H3</strain>
        <tissue evidence="2">Leaf</tissue>
    </source>
</reference>
<feature type="transmembrane region" description="Helical" evidence="1">
    <location>
        <begin position="340"/>
        <end position="362"/>
    </location>
</feature>
<dbReference type="PANTHER" id="PTHR35514:SF1">
    <property type="entry name" value="THYLAKOID LUMENAL 15.0 KDA PROTEIN 2, CHLOROPLASTIC"/>
    <property type="match status" value="1"/>
</dbReference>
<evidence type="ECO:0008006" key="4">
    <source>
        <dbReference type="Google" id="ProtNLM"/>
    </source>
</evidence>
<sequence length="398" mass="43298">MPALLLISSASPLPWLPVVSRRFFNSTHADSPSFAARVKVFSLPHFFKASSPRIFIETGALNHSFCAVLAFGLCAIEVLFPLQPALAESFDRLTQSMPPSSATAPYLRNLNLHSEQESVADKVAVAVAPSIETPSMADGTVLSSMSTNPKDASSSDLFQVSLSQAEQPQRFLDYARVFSPAKAASLLNDIDTLEAEARWRLRVITKTGSAPSISGKDLKDLWKPDERTVIVIEDISSPNILNFNAGADVIAKLPRQFFLELQSRYGNQFFVQQEGEGAALTLTVKAIRECLQRPEGCKNVPGLTDDLYYLTLATSIVGGCVFGFAARLPPSGRVEASWQWVLFLSPLWLLLFASFGILPVVGRTSELEPLVKNTLGFAVGAFALYLTPIFGPSPISKK</sequence>
<evidence type="ECO:0000256" key="1">
    <source>
        <dbReference type="SAM" id="Phobius"/>
    </source>
</evidence>
<organism evidence="2 3">
    <name type="scientific">Adiantum capillus-veneris</name>
    <name type="common">Maidenhair fern</name>
    <dbReference type="NCBI Taxonomy" id="13818"/>
    <lineage>
        <taxon>Eukaryota</taxon>
        <taxon>Viridiplantae</taxon>
        <taxon>Streptophyta</taxon>
        <taxon>Embryophyta</taxon>
        <taxon>Tracheophyta</taxon>
        <taxon>Polypodiopsida</taxon>
        <taxon>Polypodiidae</taxon>
        <taxon>Polypodiales</taxon>
        <taxon>Pteridineae</taxon>
        <taxon>Pteridaceae</taxon>
        <taxon>Vittarioideae</taxon>
        <taxon>Adiantum</taxon>
    </lineage>
</organism>
<evidence type="ECO:0000313" key="2">
    <source>
        <dbReference type="EMBL" id="KAI5074835.1"/>
    </source>
</evidence>